<organism evidence="3 4">
    <name type="scientific">Gandjariella thermophila</name>
    <dbReference type="NCBI Taxonomy" id="1931992"/>
    <lineage>
        <taxon>Bacteria</taxon>
        <taxon>Bacillati</taxon>
        <taxon>Actinomycetota</taxon>
        <taxon>Actinomycetes</taxon>
        <taxon>Pseudonocardiales</taxon>
        <taxon>Pseudonocardiaceae</taxon>
        <taxon>Gandjariella</taxon>
    </lineage>
</organism>
<keyword evidence="1" id="KW-0812">Transmembrane</keyword>
<sequence>MIVLGVLLAASGLWSLAMPGSVTSEGVHMVLGVLMFISPWVMGYSSMQGASWTSWVIGVLAVIAGAAALPAANTAHHGLAGQH</sequence>
<keyword evidence="1" id="KW-1133">Transmembrane helix</keyword>
<name>A0A4D4J6P0_9PSEU</name>
<keyword evidence="4" id="KW-1185">Reference proteome</keyword>
<evidence type="ECO:0000313" key="3">
    <source>
        <dbReference type="EMBL" id="GDY32415.1"/>
    </source>
</evidence>
<gene>
    <name evidence="3" type="ORF">GTS_40480</name>
</gene>
<evidence type="ECO:0000256" key="1">
    <source>
        <dbReference type="SAM" id="Phobius"/>
    </source>
</evidence>
<evidence type="ECO:0000313" key="4">
    <source>
        <dbReference type="Proteomes" id="UP000298860"/>
    </source>
</evidence>
<keyword evidence="1" id="KW-0472">Membrane</keyword>
<feature type="domain" description="SPW repeat-containing integral membrane" evidence="2">
    <location>
        <begin position="2"/>
        <end position="66"/>
    </location>
</feature>
<proteinExistence type="predicted"/>
<dbReference type="EMBL" id="BJFL01000024">
    <property type="protein sequence ID" value="GDY32415.1"/>
    <property type="molecule type" value="Genomic_DNA"/>
</dbReference>
<dbReference type="AlphaFoldDB" id="A0A4D4J6P0"/>
<evidence type="ECO:0000259" key="2">
    <source>
        <dbReference type="Pfam" id="PF03779"/>
    </source>
</evidence>
<feature type="transmembrane region" description="Helical" evidence="1">
    <location>
        <begin position="52"/>
        <end position="72"/>
    </location>
</feature>
<comment type="caution">
    <text evidence="3">The sequence shown here is derived from an EMBL/GenBank/DDBJ whole genome shotgun (WGS) entry which is preliminary data.</text>
</comment>
<reference evidence="4" key="1">
    <citation type="submission" date="2019-04" db="EMBL/GenBank/DDBJ databases">
        <title>Draft genome sequence of Pseudonocardiaceae bacterium SL3-2-4.</title>
        <authorList>
            <person name="Ningsih F."/>
            <person name="Yokota A."/>
            <person name="Sakai Y."/>
            <person name="Nanatani K."/>
            <person name="Yabe S."/>
            <person name="Oetari A."/>
            <person name="Sjamsuridzal W."/>
        </authorList>
    </citation>
    <scope>NUCLEOTIDE SEQUENCE [LARGE SCALE GENOMIC DNA]</scope>
    <source>
        <strain evidence="4">SL3-2-4</strain>
    </source>
</reference>
<dbReference type="InterPro" id="IPR005530">
    <property type="entry name" value="SPW"/>
</dbReference>
<dbReference type="Proteomes" id="UP000298860">
    <property type="component" value="Unassembled WGS sequence"/>
</dbReference>
<accession>A0A4D4J6P0</accession>
<dbReference type="Pfam" id="PF03779">
    <property type="entry name" value="SPW"/>
    <property type="match status" value="1"/>
</dbReference>
<protein>
    <recommendedName>
        <fullName evidence="2">SPW repeat-containing integral membrane domain-containing protein</fullName>
    </recommendedName>
</protein>